<protein>
    <submittedName>
        <fullName evidence="2">Uncharacterized protein</fullName>
    </submittedName>
</protein>
<dbReference type="STRING" id="40148.A0A0D9Z487"/>
<feature type="compositionally biased region" description="Polar residues" evidence="1">
    <location>
        <begin position="1241"/>
        <end position="1255"/>
    </location>
</feature>
<reference evidence="2" key="1">
    <citation type="submission" date="2015-04" db="UniProtKB">
        <authorList>
            <consortium name="EnsemblPlants"/>
        </authorList>
    </citation>
    <scope>IDENTIFICATION</scope>
</reference>
<feature type="compositionally biased region" description="Polar residues" evidence="1">
    <location>
        <begin position="1274"/>
        <end position="1290"/>
    </location>
</feature>
<feature type="compositionally biased region" description="Basic and acidic residues" evidence="1">
    <location>
        <begin position="958"/>
        <end position="968"/>
    </location>
</feature>
<reference evidence="2" key="2">
    <citation type="submission" date="2018-05" db="EMBL/GenBank/DDBJ databases">
        <title>OgluRS3 (Oryza glumaepatula Reference Sequence Version 3).</title>
        <authorList>
            <person name="Zhang J."/>
            <person name="Kudrna D."/>
            <person name="Lee S."/>
            <person name="Talag J."/>
            <person name="Welchert J."/>
            <person name="Wing R.A."/>
        </authorList>
    </citation>
    <scope>NUCLEOTIDE SEQUENCE [LARGE SCALE GENOMIC DNA]</scope>
</reference>
<feature type="compositionally biased region" description="Low complexity" evidence="1">
    <location>
        <begin position="1030"/>
        <end position="1047"/>
    </location>
</feature>
<evidence type="ECO:0000313" key="2">
    <source>
        <dbReference type="EnsemblPlants" id="OGLUM03G09240.2"/>
    </source>
</evidence>
<feature type="region of interest" description="Disordered" evidence="1">
    <location>
        <begin position="849"/>
        <end position="869"/>
    </location>
</feature>
<feature type="compositionally biased region" description="Basic and acidic residues" evidence="1">
    <location>
        <begin position="548"/>
        <end position="566"/>
    </location>
</feature>
<feature type="region of interest" description="Disordered" evidence="1">
    <location>
        <begin position="939"/>
        <end position="982"/>
    </location>
</feature>
<sequence length="1316" mass="147774">MFQTSQLAPRGLTVAVKKRTASSRSLPHFIPPLLPPLLLAFYPHTSPRLISPRRSAPLLPSRSPSEPKPTRLATGGGRSDPGPSCGEAAGHLRLRRRWRRPLGWAVDRGRARRCVEGVCGRLEGCDAGCGGGDGGGVGVGIGDLVAAAGRDHVGSPPEGRLAWATTLVWSGGWFWNGLPPQARQELLKLDKQTLIEQARKNLYCSRCNGLLLESFMQIVMYGKTLQRDASDINRLNTTGETRIRQGEQEDPSVHPWGGLVATKDGILTLLDCFVNAKSLRVLQNVFDNARAREREREMLYPDACGGSGRGWISQRLASYSRGYGTRETCALHTARLSCDTLVDFWSALSEETRLSLLRMKEEDFMERLMRRFESKRFCRDCRRNVIREFKELKELKRMRREPRCTSWFCVADTDFQCEVFEDAVIIDWRQTLSEADGSYHHFEWAIGTDEGQSDVFGFEDVGMNVQVHRDGINLDQFEDYFITLRAWKLDGTYTELCVKAHALKGQSCVHHRLVVGNGFVTITKGESIRSFFEHAEEAEEEDEEDAMDRDGNDLDGDGLHPQKHAKSPELAREFLLDAAAVIFKEQVEKAFREGTARQNAHSIFVSLALELLEERVHVACKEIITLEKQNKLLEEEEKEKQDEQERRMRRRTKEREKKHRRKERLKEKERDKGKEILGLKSSDDNSCSTLRNSTSTNDESTNTPDSRDSASEEEDNSTVVDLCSPDTFVDQTACREISVQNNMDYCNTLTEFAQTNSSDLFTSGQSKSSRWNLRLRKDFPQDQSSCCYDECGDENGSIGDFQWQSKERTRHSARSCNSVFTTNNRTRDRHNYISFSCDPRDDYVINDSCSSSSTGSGRETKMARKTGVERPRVQYRRCYPLDNFIVSKESRTGNTQQKNVAPKQVWEPMDSQKKNFLDNKNNGSGAVCNVDPTKLVEQDSSECPNFDAGHEPLSQSSERSRDICKSETDQPCENNEKNQATSCGGTIMVDKQDCYSTKDEGSGHDEELMMNSTSSDGLSSCTSEADRESSTSSVTSLSAQHQESSSSDSEESPERVNSIEEAPSTKTVSRSLLEACAGKGFREYQPKAMHRPHNDRLGFNIPPFQDQLLHHQSMHVPTHSSATMGLHNHPWAAPASGYMQYAQPSHFYSNPLGFGVPGKQSPDFPVQYSNVHHFPAPAFSYAPPEPIRKTTPSFRVMHTSPPYRNGLHQSQTVGHPHGDPTLERHPSQPKPLDLKDAPGENKSSPEGNASFSLFQFNLPIAPPAPPSSKDDTSGESATRTPLAQVQVQPCSREQTDVKEYNLFCSKNGSMFSFISR</sequence>
<feature type="compositionally biased region" description="Acidic residues" evidence="1">
    <location>
        <begin position="536"/>
        <end position="547"/>
    </location>
</feature>
<feature type="compositionally biased region" description="Basic and acidic residues" evidence="1">
    <location>
        <begin position="1216"/>
        <end position="1239"/>
    </location>
</feature>
<feature type="region of interest" description="Disordered" evidence="1">
    <location>
        <begin position="996"/>
        <end position="1070"/>
    </location>
</feature>
<feature type="compositionally biased region" description="Basic and acidic residues" evidence="1">
    <location>
        <begin position="996"/>
        <end position="1007"/>
    </location>
</feature>
<organism evidence="2">
    <name type="scientific">Oryza glumipatula</name>
    <dbReference type="NCBI Taxonomy" id="40148"/>
    <lineage>
        <taxon>Eukaryota</taxon>
        <taxon>Viridiplantae</taxon>
        <taxon>Streptophyta</taxon>
        <taxon>Embryophyta</taxon>
        <taxon>Tracheophyta</taxon>
        <taxon>Spermatophyta</taxon>
        <taxon>Magnoliopsida</taxon>
        <taxon>Liliopsida</taxon>
        <taxon>Poales</taxon>
        <taxon>Poaceae</taxon>
        <taxon>BOP clade</taxon>
        <taxon>Oryzoideae</taxon>
        <taxon>Oryzeae</taxon>
        <taxon>Oryzinae</taxon>
        <taxon>Oryza</taxon>
    </lineage>
</organism>
<dbReference type="eggNOG" id="ENOG502QR92">
    <property type="taxonomic scope" value="Eukaryota"/>
</dbReference>
<feature type="compositionally biased region" description="Basic and acidic residues" evidence="1">
    <location>
        <begin position="664"/>
        <end position="683"/>
    </location>
</feature>
<feature type="region of interest" description="Disordered" evidence="1">
    <location>
        <begin position="535"/>
        <end position="566"/>
    </location>
</feature>
<proteinExistence type="predicted"/>
<dbReference type="EnsemblPlants" id="OGLUM03G09240.2">
    <property type="protein sequence ID" value="OGLUM03G09240.2"/>
    <property type="gene ID" value="OGLUM03G09240"/>
</dbReference>
<dbReference type="PANTHER" id="PTHR16897:SF2">
    <property type="entry name" value="OS03G0226600 PROTEIN"/>
    <property type="match status" value="1"/>
</dbReference>
<evidence type="ECO:0000256" key="1">
    <source>
        <dbReference type="SAM" id="MobiDB-lite"/>
    </source>
</evidence>
<evidence type="ECO:0000313" key="3">
    <source>
        <dbReference type="Proteomes" id="UP000026961"/>
    </source>
</evidence>
<feature type="compositionally biased region" description="Low complexity" evidence="1">
    <location>
        <begin position="1012"/>
        <end position="1023"/>
    </location>
</feature>
<dbReference type="Proteomes" id="UP000026961">
    <property type="component" value="Chromosome 3"/>
</dbReference>
<feature type="region of interest" description="Disordered" evidence="1">
    <location>
        <begin position="51"/>
        <end position="88"/>
    </location>
</feature>
<dbReference type="PANTHER" id="PTHR16897">
    <property type="entry name" value="OS10G0105400 PROTEIN"/>
    <property type="match status" value="1"/>
</dbReference>
<feature type="region of interest" description="Disordered" evidence="1">
    <location>
        <begin position="635"/>
        <end position="722"/>
    </location>
</feature>
<feature type="compositionally biased region" description="Basic and acidic residues" evidence="1">
    <location>
        <begin position="635"/>
        <end position="646"/>
    </location>
</feature>
<feature type="region of interest" description="Disordered" evidence="1">
    <location>
        <begin position="1182"/>
        <end position="1290"/>
    </location>
</feature>
<accession>A0A0D9Z487</accession>
<dbReference type="Gramene" id="OGLUM03G09240.2">
    <property type="protein sequence ID" value="OGLUM03G09240.2"/>
    <property type="gene ID" value="OGLUM03G09240"/>
</dbReference>
<feature type="compositionally biased region" description="Low complexity" evidence="1">
    <location>
        <begin position="51"/>
        <end position="64"/>
    </location>
</feature>
<feature type="compositionally biased region" description="Polar residues" evidence="1">
    <location>
        <begin position="969"/>
        <end position="982"/>
    </location>
</feature>
<feature type="compositionally biased region" description="Low complexity" evidence="1">
    <location>
        <begin position="692"/>
        <end position="704"/>
    </location>
</feature>
<keyword evidence="3" id="KW-1185">Reference proteome</keyword>
<name>A0A0D9Z487_9ORYZ</name>
<feature type="compositionally biased region" description="Basic residues" evidence="1">
    <location>
        <begin position="647"/>
        <end position="663"/>
    </location>
</feature>
<feature type="compositionally biased region" description="Basic and acidic residues" evidence="1">
    <location>
        <begin position="858"/>
        <end position="869"/>
    </location>
</feature>